<organism evidence="9 11">
    <name type="scientific">Pandoraea fibrosis</name>
    <dbReference type="NCBI Taxonomy" id="1891094"/>
    <lineage>
        <taxon>Bacteria</taxon>
        <taxon>Pseudomonadati</taxon>
        <taxon>Pseudomonadota</taxon>
        <taxon>Betaproteobacteria</taxon>
        <taxon>Burkholderiales</taxon>
        <taxon>Burkholderiaceae</taxon>
        <taxon>Pandoraea</taxon>
    </lineage>
</organism>
<evidence type="ECO:0000256" key="5">
    <source>
        <dbReference type="PIRSR" id="PIRSR600888-1"/>
    </source>
</evidence>
<dbReference type="CDD" id="cd00438">
    <property type="entry name" value="cupin_RmlC"/>
    <property type="match status" value="1"/>
</dbReference>
<reference evidence="9 11" key="3">
    <citation type="submission" date="2019-08" db="EMBL/GenBank/DDBJ databases">
        <authorList>
            <person name="Peeters C."/>
        </authorList>
    </citation>
    <scope>NUCLEOTIDE SEQUENCE [LARGE SCALE GENOMIC DNA]</scope>
    <source>
        <strain evidence="9 11">LMG 31113</strain>
    </source>
</reference>
<protein>
    <recommendedName>
        <fullName evidence="4 7">dTDP-4-dehydrorhamnose 3,5-epimerase</fullName>
        <ecNumber evidence="3 7">5.1.3.13</ecNumber>
    </recommendedName>
    <alternativeName>
        <fullName evidence="7">Thymidine diphospho-4-keto-rhamnose 3,5-epimerase</fullName>
    </alternativeName>
</protein>
<dbReference type="InterPro" id="IPR011051">
    <property type="entry name" value="RmlC_Cupin_sf"/>
</dbReference>
<evidence type="ECO:0000313" key="11">
    <source>
        <dbReference type="Proteomes" id="UP000382577"/>
    </source>
</evidence>
<evidence type="ECO:0000256" key="4">
    <source>
        <dbReference type="ARBA" id="ARBA00019595"/>
    </source>
</evidence>
<evidence type="ECO:0000313" key="10">
    <source>
        <dbReference type="Proteomes" id="UP000035080"/>
    </source>
</evidence>
<feature type="site" description="Participates in a stacking interaction with the thymidine ring of dTDP-4-oxo-6-deoxyglucose" evidence="6">
    <location>
        <position position="137"/>
    </location>
</feature>
<comment type="catalytic activity">
    <reaction evidence="1 7">
        <text>dTDP-4-dehydro-6-deoxy-alpha-D-glucose = dTDP-4-dehydro-beta-L-rhamnose</text>
        <dbReference type="Rhea" id="RHEA:16969"/>
        <dbReference type="ChEBI" id="CHEBI:57649"/>
        <dbReference type="ChEBI" id="CHEBI:62830"/>
        <dbReference type="EC" id="5.1.3.13"/>
    </reaction>
</comment>
<evidence type="ECO:0000313" key="8">
    <source>
        <dbReference type="EMBL" id="QHF12798.1"/>
    </source>
</evidence>
<evidence type="ECO:0000256" key="3">
    <source>
        <dbReference type="ARBA" id="ARBA00012098"/>
    </source>
</evidence>
<dbReference type="RefSeq" id="WP_039367590.1">
    <property type="nucleotide sequence ID" value="NZ_CABPRW010000010.1"/>
</dbReference>
<keyword evidence="7 8" id="KW-0413">Isomerase</keyword>
<name>A0A5E4XR60_9BURK</name>
<evidence type="ECO:0000256" key="2">
    <source>
        <dbReference type="ARBA" id="ARBA00001997"/>
    </source>
</evidence>
<dbReference type="InterPro" id="IPR000888">
    <property type="entry name" value="RmlC-like"/>
</dbReference>
<dbReference type="SUPFAM" id="SSF51182">
    <property type="entry name" value="RmlC-like cupins"/>
    <property type="match status" value="1"/>
</dbReference>
<comment type="similarity">
    <text evidence="7">Belongs to the dTDP-4-dehydrorhamnose 3,5-epimerase family.</text>
</comment>
<accession>A0A5E4XR60</accession>
<evidence type="ECO:0000313" key="9">
    <source>
        <dbReference type="EMBL" id="VVE38961.1"/>
    </source>
</evidence>
<dbReference type="Pfam" id="PF00908">
    <property type="entry name" value="dTDP_sugar_isom"/>
    <property type="match status" value="1"/>
</dbReference>
<dbReference type="GO" id="GO:0019305">
    <property type="term" value="P:dTDP-rhamnose biosynthetic process"/>
    <property type="evidence" value="ECO:0007669"/>
    <property type="project" value="UniProtKB-UniRule"/>
</dbReference>
<dbReference type="PANTHER" id="PTHR21047:SF2">
    <property type="entry name" value="THYMIDINE DIPHOSPHO-4-KETO-RHAMNOSE 3,5-EPIMERASE"/>
    <property type="match status" value="1"/>
</dbReference>
<evidence type="ECO:0000256" key="7">
    <source>
        <dbReference type="RuleBase" id="RU364069"/>
    </source>
</evidence>
<gene>
    <name evidence="9" type="primary">rfbC</name>
    <name evidence="9" type="ORF">PFI31113_04018</name>
    <name evidence="8" type="ORF">PI93_009185</name>
</gene>
<dbReference type="GO" id="GO:0005829">
    <property type="term" value="C:cytosol"/>
    <property type="evidence" value="ECO:0007669"/>
    <property type="project" value="TreeGrafter"/>
</dbReference>
<dbReference type="Proteomes" id="UP000035080">
    <property type="component" value="Chromosome"/>
</dbReference>
<dbReference type="OrthoDB" id="9800680at2"/>
<reference evidence="8" key="2">
    <citation type="submission" date="2019-07" db="EMBL/GenBank/DDBJ databases">
        <title>Complete Genome Sequences of Clinical Pandoraea fibrosis Isolates.</title>
        <authorList>
            <person name="Pitt M.E."/>
            <person name="Nguyen S.H."/>
            <person name="Duarte T.P.S."/>
            <person name="Roddam L.F."/>
            <person name="Blaskovich M.A.T."/>
            <person name="Cooper M.A."/>
            <person name="Coin L.J.M."/>
        </authorList>
    </citation>
    <scope>NUCLEOTIDE SEQUENCE</scope>
    <source>
        <strain evidence="8">6399</strain>
    </source>
</reference>
<dbReference type="AlphaFoldDB" id="A0A5E4XR60"/>
<feature type="active site" description="Proton donor" evidence="5">
    <location>
        <position position="131"/>
    </location>
</feature>
<reference evidence="8 10" key="1">
    <citation type="journal article" date="2015" name="Genome Announc.">
        <title>Genome Sequences of Two Pandoraea pnomenusa Isolates Recovered 11 Months Apart from a Cystic Fibrosis Patient.</title>
        <authorList>
            <person name="Ee R."/>
            <person name="Ambrose M."/>
            <person name="Lazenby J."/>
            <person name="Williams P."/>
            <person name="Chan K.G."/>
            <person name="Roddam L."/>
        </authorList>
    </citation>
    <scope>NUCLEOTIDE SEQUENCE [LARGE SCALE GENOMIC DNA]</scope>
    <source>
        <strain evidence="8 10">6399</strain>
    </source>
</reference>
<sequence length="182" mass="20699">MQVIPTAIPAVRVIEPKVFGDSRGHFFESFNQRNFDDALGETLTFVQDNQSRSARGVLRGLHYQVKQPQGKLVRVLQGEIYDVAVDIREGSPTFGKWVAEVLSAENKKQLWIPAGFAHGFVVTSETAEVLYKTTDYWAPQFERCIRWDDPTLAIPWPLDGITPIVSDKDRQGMLFSDYQHED</sequence>
<feature type="active site" description="Proton acceptor" evidence="5">
    <location>
        <position position="62"/>
    </location>
</feature>
<comment type="pathway">
    <text evidence="7">Carbohydrate biosynthesis; dTDP-L-rhamnose biosynthesis.</text>
</comment>
<dbReference type="NCBIfam" id="TIGR01221">
    <property type="entry name" value="rmlC"/>
    <property type="match status" value="1"/>
</dbReference>
<dbReference type="EC" id="5.1.3.13" evidence="3 7"/>
<dbReference type="EMBL" id="CABPRW010000010">
    <property type="protein sequence ID" value="VVE38961.1"/>
    <property type="molecule type" value="Genomic_DNA"/>
</dbReference>
<dbReference type="GO" id="GO:0000271">
    <property type="term" value="P:polysaccharide biosynthetic process"/>
    <property type="evidence" value="ECO:0007669"/>
    <property type="project" value="TreeGrafter"/>
</dbReference>
<dbReference type="InterPro" id="IPR014710">
    <property type="entry name" value="RmlC-like_jellyroll"/>
</dbReference>
<evidence type="ECO:0000256" key="1">
    <source>
        <dbReference type="ARBA" id="ARBA00001298"/>
    </source>
</evidence>
<dbReference type="Proteomes" id="UP000382577">
    <property type="component" value="Unassembled WGS sequence"/>
</dbReference>
<dbReference type="UniPathway" id="UPA00124"/>
<dbReference type="PANTHER" id="PTHR21047">
    <property type="entry name" value="DTDP-6-DEOXY-D-GLUCOSE-3,5 EPIMERASE"/>
    <property type="match status" value="1"/>
</dbReference>
<comment type="function">
    <text evidence="2 7">Catalyzes the epimerization of the C3' and C5'positions of dTDP-6-deoxy-D-xylo-4-hexulose, forming dTDP-6-deoxy-L-lyxo-4-hexulose.</text>
</comment>
<dbReference type="GO" id="GO:0008830">
    <property type="term" value="F:dTDP-4-dehydrorhamnose 3,5-epimerase activity"/>
    <property type="evidence" value="ECO:0007669"/>
    <property type="project" value="UniProtKB-UniRule"/>
</dbReference>
<proteinExistence type="inferred from homology"/>
<evidence type="ECO:0000256" key="6">
    <source>
        <dbReference type="PIRSR" id="PIRSR600888-3"/>
    </source>
</evidence>
<dbReference type="EMBL" id="CP047385">
    <property type="protein sequence ID" value="QHF12798.1"/>
    <property type="molecule type" value="Genomic_DNA"/>
</dbReference>
<keyword evidence="10" id="KW-1185">Reference proteome</keyword>
<dbReference type="Gene3D" id="2.60.120.10">
    <property type="entry name" value="Jelly Rolls"/>
    <property type="match status" value="1"/>
</dbReference>
<comment type="subunit">
    <text evidence="7">Homodimer.</text>
</comment>